<organism evidence="2 3">
    <name type="scientific">Leishmania mexicana (strain MHOM/GT/2001/U1103)</name>
    <dbReference type="NCBI Taxonomy" id="929439"/>
    <lineage>
        <taxon>Eukaryota</taxon>
        <taxon>Discoba</taxon>
        <taxon>Euglenozoa</taxon>
        <taxon>Kinetoplastea</taxon>
        <taxon>Metakinetoplastina</taxon>
        <taxon>Trypanosomatida</taxon>
        <taxon>Trypanosomatidae</taxon>
        <taxon>Leishmaniinae</taxon>
        <taxon>Leishmania</taxon>
    </lineage>
</organism>
<dbReference type="AlphaFoldDB" id="E9B1V4"/>
<evidence type="ECO:0000256" key="1">
    <source>
        <dbReference type="SAM" id="MobiDB-lite"/>
    </source>
</evidence>
<sequence length="417" mass="43198">MSMWKVSPVDGVDGGDCHNYNAFAWQQLFSNLGLDGNSVPTNGDEVNTTPGSCSSPMIGLKESNASAKDTAPSVKADAHHTSSFDCSPTVLQDYGYSSEDGRESPADQVGSGRSTTPFYSLPTTTATAKSGSGSCIVSTQNSSDATAPCFFINGVRHSIESPCKTPDWTVVPGSSSAPARKVSVESLPWASTHIGPSPNPAKPVVAGNNSGVPCAWLCAEQSATQSQSSTSLPLYAKPLTPPAGYAIPVSPPSSGMGGGVQRKFTLPMGSSTYLAKTVSVMQPLQTSAVPVAQQASTPSFFSKKKDSSVNTFADCSVLGFVFMDGEGCLRLAPQGSAAPASALSALPMMHVPCGATASSGMPQMQYSPSTMPPQPWRPAAAPVAAPSASLPRTISSELWGNTKAWVFRDGRWISLSI</sequence>
<feature type="region of interest" description="Disordered" evidence="1">
    <location>
        <begin position="95"/>
        <end position="115"/>
    </location>
</feature>
<dbReference type="VEuPathDB" id="TriTrypDB:LmxM.30.1540"/>
<evidence type="ECO:0000313" key="2">
    <source>
        <dbReference type="EMBL" id="CBZ29211.1"/>
    </source>
</evidence>
<feature type="region of interest" description="Disordered" evidence="1">
    <location>
        <begin position="40"/>
        <end position="82"/>
    </location>
</feature>
<dbReference type="Proteomes" id="UP000007259">
    <property type="component" value="Chromosome 30"/>
</dbReference>
<dbReference type="OrthoDB" id="265794at2759"/>
<name>E9B1V4_LEIMU</name>
<proteinExistence type="predicted"/>
<dbReference type="PhylomeDB" id="E9B1V4"/>
<dbReference type="KEGG" id="lmi:LMXM_30_1540"/>
<evidence type="ECO:0000313" key="3">
    <source>
        <dbReference type="Proteomes" id="UP000007259"/>
    </source>
</evidence>
<dbReference type="EMBL" id="FR799583">
    <property type="protein sequence ID" value="CBZ29211.1"/>
    <property type="molecule type" value="Genomic_DNA"/>
</dbReference>
<feature type="compositionally biased region" description="Polar residues" evidence="1">
    <location>
        <begin position="40"/>
        <end position="55"/>
    </location>
</feature>
<dbReference type="RefSeq" id="XP_003877674.1">
    <property type="nucleotide sequence ID" value="XM_003877625.1"/>
</dbReference>
<accession>E9B1V4</accession>
<reference evidence="2 3" key="1">
    <citation type="journal article" date="2011" name="Genome Res.">
        <title>Chromosome and gene copy number variation allow major structural change between species and strains of Leishmania.</title>
        <authorList>
            <person name="Rogers M.B."/>
            <person name="Hilley J.D."/>
            <person name="Dickens N.J."/>
            <person name="Wilkes J."/>
            <person name="Bates P.A."/>
            <person name="Depledge D.P."/>
            <person name="Harris D."/>
            <person name="Her Y."/>
            <person name="Herzyk P."/>
            <person name="Imamura H."/>
            <person name="Otto T.D."/>
            <person name="Sanders M."/>
            <person name="Seeger K."/>
            <person name="Dujardin J.C."/>
            <person name="Berriman M."/>
            <person name="Smith D.F."/>
            <person name="Hertz-Fowler C."/>
            <person name="Mottram J.C."/>
        </authorList>
    </citation>
    <scope>NUCLEOTIDE SEQUENCE [LARGE SCALE GENOMIC DNA]</scope>
    <source>
        <strain evidence="2 3">MHOM/GT/2001/U1103</strain>
    </source>
</reference>
<gene>
    <name evidence="2" type="ORF">LMXM_30_1540</name>
</gene>
<protein>
    <submittedName>
        <fullName evidence="2">Uncharacterized protein</fullName>
    </submittedName>
</protein>
<dbReference type="OMA" id="SALPMMH"/>
<keyword evidence="3" id="KW-1185">Reference proteome</keyword>
<dbReference type="GeneID" id="13451918"/>